<dbReference type="GO" id="GO:0008982">
    <property type="term" value="F:protein-N(PI)-phosphohistidine-sugar phosphotransferase activity"/>
    <property type="evidence" value="ECO:0007669"/>
    <property type="project" value="InterPro"/>
</dbReference>
<evidence type="ECO:0000256" key="1">
    <source>
        <dbReference type="ARBA" id="ARBA00004651"/>
    </source>
</evidence>
<gene>
    <name evidence="16" type="ORF">FD50_GL000506</name>
</gene>
<dbReference type="PROSITE" id="PS01035">
    <property type="entry name" value="PTS_EIIB_TYPE_1_CYS"/>
    <property type="match status" value="1"/>
</dbReference>
<dbReference type="STRING" id="1423801.FD50_GL000506"/>
<dbReference type="InterPro" id="IPR001996">
    <property type="entry name" value="PTS_IIB_1"/>
</dbReference>
<feature type="transmembrane region" description="Helical" evidence="12">
    <location>
        <begin position="349"/>
        <end position="369"/>
    </location>
</feature>
<feature type="transmembrane region" description="Helical" evidence="12">
    <location>
        <begin position="416"/>
        <end position="438"/>
    </location>
</feature>
<evidence type="ECO:0000256" key="3">
    <source>
        <dbReference type="ARBA" id="ARBA00022475"/>
    </source>
</evidence>
<feature type="transmembrane region" description="Helical" evidence="12">
    <location>
        <begin position="172"/>
        <end position="192"/>
    </location>
</feature>
<evidence type="ECO:0000256" key="12">
    <source>
        <dbReference type="SAM" id="Phobius"/>
    </source>
</evidence>
<keyword evidence="9 12" id="KW-1133">Transmembrane helix</keyword>
<dbReference type="InterPro" id="IPR018113">
    <property type="entry name" value="PTrfase_EIIB_Cys"/>
</dbReference>
<dbReference type="InterPro" id="IPR001127">
    <property type="entry name" value="PTS_EIIA_1_perm"/>
</dbReference>
<evidence type="ECO:0000256" key="5">
    <source>
        <dbReference type="ARBA" id="ARBA00022679"/>
    </source>
</evidence>
<evidence type="ECO:0000259" key="13">
    <source>
        <dbReference type="PROSITE" id="PS51093"/>
    </source>
</evidence>
<keyword evidence="17" id="KW-1185">Reference proteome</keyword>
<feature type="domain" description="PTS EIIC type-1" evidence="15">
    <location>
        <begin position="103"/>
        <end position="455"/>
    </location>
</feature>
<keyword evidence="10 12" id="KW-0472">Membrane</keyword>
<dbReference type="Gene3D" id="2.70.70.10">
    <property type="entry name" value="Glucose Permease (Domain IIA)"/>
    <property type="match status" value="1"/>
</dbReference>
<sequence length="623" mass="67468">MNDKEITQTLIAELGGAKNIQSFTHCATRLRFQLKDEKKANKNKIENIPSVISVVKAAGQYQVVFGPKVVDIFNEMNELIDVDNKVSVIQRRDKKNIFNALIDFVSSVFTPILYVLIGSGIIKGLLAIFTSLNWMKATSGTYTILNAAGDSLYYFLPMFLAVTCARKLKTNLFVSLAIGGSLVYPNIAALYGKTTDFLNMPIDIATFKSSVFPIIFAIFSLKYLEKIMKKTIPSAVENIFAPLISLILLVPLTIILFGPLGSILSNEIASLYMNLYGLNRMIAGAFIGFFAQAMVVFGIHWGLFPIIFSDIQKYGYDTILAVFGPSIIAQSGAAFGILMRTKNSTMKKISSSATIMGFFGISEAAIYGVTLKYKRAFLMAMIGGGLGGAIAGAAGSRATAVAVASVPSFPVYFGHGFLQFIVAYFAAFLVAAVLTYFFGFDKNIEASGEAPAKVDITSVSGNKEKGEPWEPLVIYSPVDGEVKKLADVADKVFASGSLGKGLVVKPNKTRQSVLSPVDGVVTVTYTTRHAYGITTDDGRQFLIHIGINTVDLNGEQFSDPIQKNKRIKKGEPLCIANFEEIAAKGYDSSVIVTLINSTSVTEIKSIKIGEHVSAKDELASFID</sequence>
<feature type="domain" description="PTS EIIA type-1" evidence="13">
    <location>
        <begin position="490"/>
        <end position="596"/>
    </location>
</feature>
<dbReference type="InterPro" id="IPR011297">
    <property type="entry name" value="PTS_IIABC_b_glu"/>
</dbReference>
<evidence type="ECO:0000256" key="7">
    <source>
        <dbReference type="ARBA" id="ARBA00022692"/>
    </source>
</evidence>
<feature type="active site" description="Phosphocysteine intermediate; for EIIB activity" evidence="11">
    <location>
        <position position="26"/>
    </location>
</feature>
<feature type="transmembrane region" description="Helical" evidence="12">
    <location>
        <begin position="142"/>
        <end position="165"/>
    </location>
</feature>
<evidence type="ECO:0000256" key="2">
    <source>
        <dbReference type="ARBA" id="ARBA00022448"/>
    </source>
</evidence>
<dbReference type="GO" id="GO:0015771">
    <property type="term" value="P:trehalose transport"/>
    <property type="evidence" value="ECO:0007669"/>
    <property type="project" value="TreeGrafter"/>
</dbReference>
<keyword evidence="4" id="KW-0762">Sugar transport</keyword>
<evidence type="ECO:0000259" key="15">
    <source>
        <dbReference type="PROSITE" id="PS51103"/>
    </source>
</evidence>
<protein>
    <submittedName>
        <fullName evidence="16">Beta-glucosides PTS, EIIBCA</fullName>
    </submittedName>
</protein>
<reference evidence="16 17" key="1">
    <citation type="journal article" date="2015" name="Genome Announc.">
        <title>Expanding the biotechnology potential of lactobacilli through comparative genomics of 213 strains and associated genera.</title>
        <authorList>
            <person name="Sun Z."/>
            <person name="Harris H.M."/>
            <person name="McCann A."/>
            <person name="Guo C."/>
            <person name="Argimon S."/>
            <person name="Zhang W."/>
            <person name="Yang X."/>
            <person name="Jeffery I.B."/>
            <person name="Cooney J.C."/>
            <person name="Kagawa T.F."/>
            <person name="Liu W."/>
            <person name="Song Y."/>
            <person name="Salvetti E."/>
            <person name="Wrobel A."/>
            <person name="Rasinkangas P."/>
            <person name="Parkhill J."/>
            <person name="Rea M.C."/>
            <person name="O'Sullivan O."/>
            <person name="Ritari J."/>
            <person name="Douillard F.P."/>
            <person name="Paul Ross R."/>
            <person name="Yang R."/>
            <person name="Briner A.E."/>
            <person name="Felis G.E."/>
            <person name="de Vos W.M."/>
            <person name="Barrangou R."/>
            <person name="Klaenhammer T.R."/>
            <person name="Caufield P.W."/>
            <person name="Cui Y."/>
            <person name="Zhang H."/>
            <person name="O'Toole P.W."/>
        </authorList>
    </citation>
    <scope>NUCLEOTIDE SEQUENCE [LARGE SCALE GENOMIC DNA]</scope>
    <source>
        <strain evidence="16 17">DSM 16230</strain>
    </source>
</reference>
<comment type="caution">
    <text evidence="16">The sequence shown here is derived from an EMBL/GenBank/DDBJ whole genome shotgun (WGS) entry which is preliminary data.</text>
</comment>
<dbReference type="CDD" id="cd00212">
    <property type="entry name" value="PTS_IIB_glc"/>
    <property type="match status" value="1"/>
</dbReference>
<evidence type="ECO:0000256" key="4">
    <source>
        <dbReference type="ARBA" id="ARBA00022597"/>
    </source>
</evidence>
<dbReference type="Pfam" id="PF00367">
    <property type="entry name" value="PTS_EIIB"/>
    <property type="match status" value="1"/>
</dbReference>
<dbReference type="PROSITE" id="PS51103">
    <property type="entry name" value="PTS_EIIC_TYPE_1"/>
    <property type="match status" value="1"/>
</dbReference>
<name>A0A0R1V9T7_9LACO</name>
<feature type="transmembrane region" description="Helical" evidence="12">
    <location>
        <begin position="236"/>
        <end position="261"/>
    </location>
</feature>
<evidence type="ECO:0000256" key="11">
    <source>
        <dbReference type="PROSITE-ProRule" id="PRU00421"/>
    </source>
</evidence>
<dbReference type="Pfam" id="PF00358">
    <property type="entry name" value="PTS_EIIA_1"/>
    <property type="match status" value="1"/>
</dbReference>
<dbReference type="PROSITE" id="PS00371">
    <property type="entry name" value="PTS_EIIA_TYPE_1_HIS"/>
    <property type="match status" value="1"/>
</dbReference>
<dbReference type="InterPro" id="IPR013013">
    <property type="entry name" value="PTS_EIIC_1"/>
</dbReference>
<feature type="transmembrane region" description="Helical" evidence="12">
    <location>
        <begin position="100"/>
        <end position="122"/>
    </location>
</feature>
<dbReference type="PANTHER" id="PTHR30175:SF1">
    <property type="entry name" value="PTS SYSTEM ARBUTIN-, CELLOBIOSE-, AND SALICIN-SPECIFIC EIIBC COMPONENT-RELATED"/>
    <property type="match status" value="1"/>
</dbReference>
<dbReference type="SUPFAM" id="SSF51261">
    <property type="entry name" value="Duplicated hybrid motif"/>
    <property type="match status" value="1"/>
</dbReference>
<dbReference type="EMBL" id="AZFQ01000036">
    <property type="protein sequence ID" value="KRL98699.1"/>
    <property type="molecule type" value="Genomic_DNA"/>
</dbReference>
<dbReference type="GO" id="GO:0016301">
    <property type="term" value="F:kinase activity"/>
    <property type="evidence" value="ECO:0007669"/>
    <property type="project" value="UniProtKB-KW"/>
</dbReference>
<feature type="transmembrane region" description="Helical" evidence="12">
    <location>
        <begin position="376"/>
        <end position="396"/>
    </location>
</feature>
<dbReference type="RefSeq" id="WP_056960666.1">
    <property type="nucleotide sequence ID" value="NZ_AZFQ01000036.1"/>
</dbReference>
<evidence type="ECO:0000313" key="17">
    <source>
        <dbReference type="Proteomes" id="UP000051166"/>
    </source>
</evidence>
<evidence type="ECO:0000259" key="14">
    <source>
        <dbReference type="PROSITE" id="PS51098"/>
    </source>
</evidence>
<evidence type="ECO:0000256" key="8">
    <source>
        <dbReference type="ARBA" id="ARBA00022777"/>
    </source>
</evidence>
<dbReference type="SUPFAM" id="SSF55604">
    <property type="entry name" value="Glucose permease domain IIB"/>
    <property type="match status" value="1"/>
</dbReference>
<keyword evidence="6" id="KW-0598">Phosphotransferase system</keyword>
<keyword evidence="5" id="KW-0808">Transferase</keyword>
<comment type="subcellular location">
    <subcellularLocation>
        <location evidence="1">Cell membrane</location>
        <topology evidence="1">Multi-pass membrane protein</topology>
    </subcellularLocation>
</comment>
<dbReference type="PROSITE" id="PS51093">
    <property type="entry name" value="PTS_EIIA_TYPE_1"/>
    <property type="match status" value="1"/>
</dbReference>
<dbReference type="NCBIfam" id="TIGR00830">
    <property type="entry name" value="PTBA"/>
    <property type="match status" value="1"/>
</dbReference>
<dbReference type="PATRIC" id="fig|1423801.4.peg.515"/>
<feature type="transmembrane region" description="Helical" evidence="12">
    <location>
        <begin position="316"/>
        <end position="337"/>
    </location>
</feature>
<feature type="domain" description="PTS EIIB type-1" evidence="14">
    <location>
        <begin position="4"/>
        <end position="86"/>
    </location>
</feature>
<evidence type="ECO:0000256" key="9">
    <source>
        <dbReference type="ARBA" id="ARBA00022989"/>
    </source>
</evidence>
<dbReference type="GO" id="GO:0090589">
    <property type="term" value="F:protein-phosphocysteine-trehalose phosphotransferase system transporter activity"/>
    <property type="evidence" value="ECO:0007669"/>
    <property type="project" value="TreeGrafter"/>
</dbReference>
<accession>A0A0R1V9T7</accession>
<dbReference type="InterPro" id="IPR036878">
    <property type="entry name" value="Glu_permease_IIB"/>
</dbReference>
<keyword evidence="2" id="KW-0813">Transport</keyword>
<dbReference type="InterPro" id="IPR011055">
    <property type="entry name" value="Dup_hybrid_motif"/>
</dbReference>
<feature type="transmembrane region" description="Helical" evidence="12">
    <location>
        <begin position="281"/>
        <end position="304"/>
    </location>
</feature>
<dbReference type="AlphaFoldDB" id="A0A0R1V9T7"/>
<dbReference type="NCBIfam" id="TIGR01995">
    <property type="entry name" value="PTS-II-ABC-beta"/>
    <property type="match status" value="1"/>
</dbReference>
<dbReference type="PANTHER" id="PTHR30175">
    <property type="entry name" value="PHOSPHOTRANSFERASE SYSTEM TRANSPORT PROTEIN"/>
    <property type="match status" value="1"/>
</dbReference>
<dbReference type="Pfam" id="PF02378">
    <property type="entry name" value="PTS_EIIC"/>
    <property type="match status" value="1"/>
</dbReference>
<dbReference type="FunFam" id="3.30.1360.60:FF:000001">
    <property type="entry name" value="PTS system glucose-specific IIBC component PtsG"/>
    <property type="match status" value="1"/>
</dbReference>
<dbReference type="InterPro" id="IPR050558">
    <property type="entry name" value="PTS_Sugar-Specific_Components"/>
</dbReference>
<dbReference type="GO" id="GO:0005886">
    <property type="term" value="C:plasma membrane"/>
    <property type="evidence" value="ECO:0007669"/>
    <property type="project" value="UniProtKB-SubCell"/>
</dbReference>
<evidence type="ECO:0000256" key="10">
    <source>
        <dbReference type="ARBA" id="ARBA00023136"/>
    </source>
</evidence>
<dbReference type="PROSITE" id="PS51098">
    <property type="entry name" value="PTS_EIIB_TYPE_1"/>
    <property type="match status" value="1"/>
</dbReference>
<keyword evidence="3" id="KW-1003">Cell membrane</keyword>
<dbReference type="GeneID" id="98307943"/>
<keyword evidence="8" id="KW-0418">Kinase</keyword>
<evidence type="ECO:0000256" key="6">
    <source>
        <dbReference type="ARBA" id="ARBA00022683"/>
    </source>
</evidence>
<dbReference type="OrthoDB" id="9769191at2"/>
<organism evidence="16 17">
    <name type="scientific">Liquorilactobacillus satsumensis DSM 16230 = JCM 12392</name>
    <dbReference type="NCBI Taxonomy" id="1423801"/>
    <lineage>
        <taxon>Bacteria</taxon>
        <taxon>Bacillati</taxon>
        <taxon>Bacillota</taxon>
        <taxon>Bacilli</taxon>
        <taxon>Lactobacillales</taxon>
        <taxon>Lactobacillaceae</taxon>
        <taxon>Liquorilactobacillus</taxon>
    </lineage>
</organism>
<dbReference type="Proteomes" id="UP000051166">
    <property type="component" value="Unassembled WGS sequence"/>
</dbReference>
<keyword evidence="7 12" id="KW-0812">Transmembrane</keyword>
<dbReference type="Gene3D" id="3.30.1360.60">
    <property type="entry name" value="Glucose permease domain IIB"/>
    <property type="match status" value="1"/>
</dbReference>
<evidence type="ECO:0000313" key="16">
    <source>
        <dbReference type="EMBL" id="KRL98699.1"/>
    </source>
</evidence>
<proteinExistence type="predicted"/>
<feature type="transmembrane region" description="Helical" evidence="12">
    <location>
        <begin position="204"/>
        <end position="224"/>
    </location>
</feature>
<dbReference type="InterPro" id="IPR003352">
    <property type="entry name" value="PTS_EIIC"/>
</dbReference>
<dbReference type="GO" id="GO:0009401">
    <property type="term" value="P:phosphoenolpyruvate-dependent sugar phosphotransferase system"/>
    <property type="evidence" value="ECO:0007669"/>
    <property type="project" value="UniProtKB-KW"/>
</dbReference>